<sequence length="105" mass="11184">MSLVWLPWWVGWGCCAVLSPPHPAAVNPSAPGTRPITDRPQGAAALRQPEREGTRVKNIFSELSSLCVGSSFCSCLLLHSHVSGASFPAPSPPRSPCWLQPVPQG</sequence>
<dbReference type="Proteomes" id="UP001162501">
    <property type="component" value="Chromosome 19"/>
</dbReference>
<protein>
    <submittedName>
        <fullName evidence="1">Uncharacterized protein</fullName>
    </submittedName>
</protein>
<accession>A0AC59YP60</accession>
<dbReference type="EMBL" id="OX596103">
    <property type="protein sequence ID" value="CAM9856834.1"/>
    <property type="molecule type" value="Genomic_DNA"/>
</dbReference>
<organism evidence="1 2">
    <name type="scientific">Rangifer tarandus platyrhynchus</name>
    <name type="common">Svalbard reindeer</name>
    <dbReference type="NCBI Taxonomy" id="3082113"/>
    <lineage>
        <taxon>Eukaryota</taxon>
        <taxon>Metazoa</taxon>
        <taxon>Chordata</taxon>
        <taxon>Craniata</taxon>
        <taxon>Vertebrata</taxon>
        <taxon>Euteleostomi</taxon>
        <taxon>Mammalia</taxon>
        <taxon>Eutheria</taxon>
        <taxon>Laurasiatheria</taxon>
        <taxon>Artiodactyla</taxon>
        <taxon>Ruminantia</taxon>
        <taxon>Pecora</taxon>
        <taxon>Cervidae</taxon>
        <taxon>Odocoileinae</taxon>
        <taxon>Rangifer</taxon>
    </lineage>
</organism>
<reference evidence="1" key="1">
    <citation type="submission" date="2023-05" db="EMBL/GenBank/DDBJ databases">
        <authorList>
            <consortium name="ELIXIR-Norway"/>
        </authorList>
    </citation>
    <scope>NUCLEOTIDE SEQUENCE</scope>
</reference>
<evidence type="ECO:0000313" key="2">
    <source>
        <dbReference type="Proteomes" id="UP001162501"/>
    </source>
</evidence>
<gene>
    <name evidence="1" type="ORF">MRATA1EN22A_LOCUS8436</name>
</gene>
<evidence type="ECO:0000313" key="1">
    <source>
        <dbReference type="EMBL" id="CAM9856834.1"/>
    </source>
</evidence>
<reference evidence="1" key="2">
    <citation type="submission" date="2025-03" db="EMBL/GenBank/DDBJ databases">
        <authorList>
            <consortium name="ELIXIR-Norway"/>
            <consortium name="Elixir Norway"/>
        </authorList>
    </citation>
    <scope>NUCLEOTIDE SEQUENCE</scope>
</reference>
<name>A0AC59YP60_RANTA</name>
<proteinExistence type="predicted"/>